<comment type="caution">
    <text evidence="3">The sequence shown here is derived from an EMBL/GenBank/DDBJ whole genome shotgun (WGS) entry which is preliminary data.</text>
</comment>
<sequence length="200" mass="21339">MTMSKICNAPMRQLAAFGGLCVLLAAPATAGPAGTYVRRIDGGVPVAERCAEAAMHARRDTKAGIAACTAAIWDAGRRTDTKAASLTNRALLYRYAGDVRSALKDCSRALAMVPDHPGTAVTCAAVYINAGKPRAAVGVLEDAPLPAPGLQYRYYHNLALAHHDLGEYAQAYHYILKTLEAKPDFLPAIKLKKQYRVAGE</sequence>
<feature type="repeat" description="TPR" evidence="1">
    <location>
        <begin position="83"/>
        <end position="116"/>
    </location>
</feature>
<organism evidence="3 4">
    <name type="scientific">Hyphomonas jannaschiana VP2</name>
    <dbReference type="NCBI Taxonomy" id="1280952"/>
    <lineage>
        <taxon>Bacteria</taxon>
        <taxon>Pseudomonadati</taxon>
        <taxon>Pseudomonadota</taxon>
        <taxon>Alphaproteobacteria</taxon>
        <taxon>Hyphomonadales</taxon>
        <taxon>Hyphomonadaceae</taxon>
        <taxon>Hyphomonas</taxon>
    </lineage>
</organism>
<dbReference type="SMART" id="SM00028">
    <property type="entry name" value="TPR"/>
    <property type="match status" value="2"/>
</dbReference>
<dbReference type="OrthoDB" id="7619617at2"/>
<dbReference type="EMBL" id="ARYJ01000002">
    <property type="protein sequence ID" value="KCZ90141.1"/>
    <property type="molecule type" value="Genomic_DNA"/>
</dbReference>
<dbReference type="Pfam" id="PF14559">
    <property type="entry name" value="TPR_19"/>
    <property type="match status" value="1"/>
</dbReference>
<reference evidence="3 4" key="1">
    <citation type="journal article" date="2014" name="Antonie Van Leeuwenhoek">
        <title>Hyphomonas beringensis sp. nov. and Hyphomonas chukchiensis sp. nov., isolated from surface seawater of the Bering Sea and Chukchi Sea.</title>
        <authorList>
            <person name="Li C."/>
            <person name="Lai Q."/>
            <person name="Li G."/>
            <person name="Dong C."/>
            <person name="Wang J."/>
            <person name="Liao Y."/>
            <person name="Shao Z."/>
        </authorList>
    </citation>
    <scope>NUCLEOTIDE SEQUENCE [LARGE SCALE GENOMIC DNA]</scope>
    <source>
        <strain evidence="3 4">VP2</strain>
    </source>
</reference>
<dbReference type="Gene3D" id="1.25.40.10">
    <property type="entry name" value="Tetratricopeptide repeat domain"/>
    <property type="match status" value="1"/>
</dbReference>
<evidence type="ECO:0000313" key="3">
    <source>
        <dbReference type="EMBL" id="KCZ90141.1"/>
    </source>
</evidence>
<dbReference type="PATRIC" id="fig|1280952.3.peg.582"/>
<feature type="repeat" description="TPR" evidence="1">
    <location>
        <begin position="152"/>
        <end position="185"/>
    </location>
</feature>
<protein>
    <submittedName>
        <fullName evidence="3">Uncharacterized protein</fullName>
    </submittedName>
</protein>
<dbReference type="PROSITE" id="PS50005">
    <property type="entry name" value="TPR"/>
    <property type="match status" value="2"/>
</dbReference>
<dbReference type="RefSeq" id="WP_035578106.1">
    <property type="nucleotide sequence ID" value="NZ_ARYJ01000002.1"/>
</dbReference>
<feature type="chain" id="PRO_5001572399" evidence="2">
    <location>
        <begin position="31"/>
        <end position="200"/>
    </location>
</feature>
<dbReference type="InterPro" id="IPR019734">
    <property type="entry name" value="TPR_rpt"/>
</dbReference>
<accession>A0A059FHY6</accession>
<gene>
    <name evidence="3" type="ORF">HJA_02901</name>
</gene>
<proteinExistence type="predicted"/>
<keyword evidence="1" id="KW-0802">TPR repeat</keyword>
<dbReference type="AlphaFoldDB" id="A0A059FHY6"/>
<keyword evidence="2" id="KW-0732">Signal</keyword>
<evidence type="ECO:0000256" key="2">
    <source>
        <dbReference type="SAM" id="SignalP"/>
    </source>
</evidence>
<name>A0A059FHY6_9PROT</name>
<evidence type="ECO:0000256" key="1">
    <source>
        <dbReference type="PROSITE-ProRule" id="PRU00339"/>
    </source>
</evidence>
<dbReference type="SUPFAM" id="SSF48452">
    <property type="entry name" value="TPR-like"/>
    <property type="match status" value="1"/>
</dbReference>
<evidence type="ECO:0000313" key="4">
    <source>
        <dbReference type="Proteomes" id="UP000024816"/>
    </source>
</evidence>
<keyword evidence="4" id="KW-1185">Reference proteome</keyword>
<dbReference type="InterPro" id="IPR011990">
    <property type="entry name" value="TPR-like_helical_dom_sf"/>
</dbReference>
<feature type="signal peptide" evidence="2">
    <location>
        <begin position="1"/>
        <end position="30"/>
    </location>
</feature>
<dbReference type="Proteomes" id="UP000024816">
    <property type="component" value="Unassembled WGS sequence"/>
</dbReference>